<dbReference type="InterPro" id="IPR011333">
    <property type="entry name" value="SKP1/BTB/POZ_sf"/>
</dbReference>
<dbReference type="Gene3D" id="3.30.710.10">
    <property type="entry name" value="Potassium Channel Kv1.1, Chain A"/>
    <property type="match status" value="1"/>
</dbReference>
<dbReference type="EMBL" id="JBHGVX010000001">
    <property type="protein sequence ID" value="KAL1799959.1"/>
    <property type="molecule type" value="Genomic_DNA"/>
</dbReference>
<dbReference type="GeneID" id="96080623"/>
<proteinExistence type="predicted"/>
<dbReference type="RefSeq" id="XP_069310543.1">
    <property type="nucleotide sequence ID" value="XM_069447582.1"/>
</dbReference>
<dbReference type="PANTHER" id="PTHR47843:SF2">
    <property type="entry name" value="BTB DOMAIN-CONTAINING PROTEIN"/>
    <property type="match status" value="1"/>
</dbReference>
<dbReference type="CDD" id="cd18186">
    <property type="entry name" value="BTB_POZ_ZBTB_KLHL-like"/>
    <property type="match status" value="1"/>
</dbReference>
<reference evidence="1 2" key="1">
    <citation type="submission" date="2024-09" db="EMBL/GenBank/DDBJ databases">
        <title>T2T genomes of carrot and Alternaria dauci and their utility for understanding host-pathogen interaction during carrot leaf blight disease.</title>
        <authorList>
            <person name="Liu W."/>
            <person name="Xu S."/>
            <person name="Ou C."/>
            <person name="Liu X."/>
            <person name="Zhuang F."/>
            <person name="Deng X.W."/>
        </authorList>
    </citation>
    <scope>NUCLEOTIDE SEQUENCE [LARGE SCALE GENOMIC DNA]</scope>
    <source>
        <strain evidence="1 2">A2016</strain>
    </source>
</reference>
<organism evidence="1 2">
    <name type="scientific">Alternaria dauci</name>
    <dbReference type="NCBI Taxonomy" id="48095"/>
    <lineage>
        <taxon>Eukaryota</taxon>
        <taxon>Fungi</taxon>
        <taxon>Dikarya</taxon>
        <taxon>Ascomycota</taxon>
        <taxon>Pezizomycotina</taxon>
        <taxon>Dothideomycetes</taxon>
        <taxon>Pleosporomycetidae</taxon>
        <taxon>Pleosporales</taxon>
        <taxon>Pleosporineae</taxon>
        <taxon>Pleosporaceae</taxon>
        <taxon>Alternaria</taxon>
        <taxon>Alternaria sect. Porri</taxon>
    </lineage>
</organism>
<evidence type="ECO:0008006" key="3">
    <source>
        <dbReference type="Google" id="ProtNLM"/>
    </source>
</evidence>
<gene>
    <name evidence="1" type="ORF">ACET3X_000301</name>
</gene>
<name>A0ABR3UUE9_9PLEO</name>
<protein>
    <recommendedName>
        <fullName evidence="3">BTB domain-containing protein</fullName>
    </recommendedName>
</protein>
<sequence length="228" mass="25208">MASQLQPNANTSVRVSKRVVGGFIKSPLVKVLVGPDSDRSELYIHQSIIVSRSGFFASALGGRWSNSDTNVVDLYKAAPDLILKDITCYLEAVYTNQIANGKHLGAPIEICRVYVVAERLNDVQTRNLAVEALYKRIGRVGPNGMYYAVPSIRCLDVVYRGTAQAKNLMRKLLVDAWRGSGNIHVLEEHLEDCPREFLVELAAAAVRKMPGESQDQSSILDLEAYLED</sequence>
<comment type="caution">
    <text evidence="1">The sequence shown here is derived from an EMBL/GenBank/DDBJ whole genome shotgun (WGS) entry which is preliminary data.</text>
</comment>
<keyword evidence="2" id="KW-1185">Reference proteome</keyword>
<dbReference type="Proteomes" id="UP001578633">
    <property type="component" value="Chromosome 1"/>
</dbReference>
<dbReference type="PANTHER" id="PTHR47843">
    <property type="entry name" value="BTB DOMAIN-CONTAINING PROTEIN-RELATED"/>
    <property type="match status" value="1"/>
</dbReference>
<evidence type="ECO:0000313" key="1">
    <source>
        <dbReference type="EMBL" id="KAL1799959.1"/>
    </source>
</evidence>
<evidence type="ECO:0000313" key="2">
    <source>
        <dbReference type="Proteomes" id="UP001578633"/>
    </source>
</evidence>
<accession>A0ABR3UUE9</accession>